<evidence type="ECO:0000313" key="1">
    <source>
        <dbReference type="EMBL" id="MUL39076.1"/>
    </source>
</evidence>
<comment type="caution">
    <text evidence="1">The sequence shown here is derived from an EMBL/GenBank/DDBJ whole genome shotgun (WGS) entry which is preliminary data.</text>
</comment>
<evidence type="ECO:0000313" key="2">
    <source>
        <dbReference type="Proteomes" id="UP000441797"/>
    </source>
</evidence>
<dbReference type="AlphaFoldDB" id="A0A6N8G5G0"/>
<organism evidence="1 2">
    <name type="scientific">Gloeocapsopsis dulcis AAB1 = 1H9</name>
    <dbReference type="NCBI Taxonomy" id="1433147"/>
    <lineage>
        <taxon>Bacteria</taxon>
        <taxon>Bacillati</taxon>
        <taxon>Cyanobacteriota</taxon>
        <taxon>Cyanophyceae</taxon>
        <taxon>Oscillatoriophycideae</taxon>
        <taxon>Chroococcales</taxon>
        <taxon>Chroococcaceae</taxon>
        <taxon>Gloeocapsopsis</taxon>
        <taxon>Gloeocapsopsis dulcis</taxon>
    </lineage>
</organism>
<protein>
    <submittedName>
        <fullName evidence="1">Uncharacterized protein</fullName>
    </submittedName>
</protein>
<reference evidence="1 2" key="1">
    <citation type="journal article" date="2019" name="Front. Microbiol.">
        <title>Genomic Features for Desiccation Tolerance and Sugar Biosynthesis in the Extremophile Gloeocapsopsis sp. UTEX B3054.</title>
        <authorList>
            <person name="Urrejola C."/>
            <person name="Alcorta J."/>
            <person name="Salas L."/>
            <person name="Vasquez M."/>
            <person name="Polz M.F."/>
            <person name="Vicuna R."/>
            <person name="Diez B."/>
        </authorList>
    </citation>
    <scope>NUCLEOTIDE SEQUENCE [LARGE SCALE GENOMIC DNA]</scope>
    <source>
        <strain evidence="1 2">1H9</strain>
    </source>
</reference>
<keyword evidence="2" id="KW-1185">Reference proteome</keyword>
<dbReference type="Proteomes" id="UP000441797">
    <property type="component" value="Unassembled WGS sequence"/>
</dbReference>
<proteinExistence type="predicted"/>
<gene>
    <name evidence="1" type="ORF">BWI75_22935</name>
</gene>
<accession>A0A6N8G5G0</accession>
<sequence>MREKNVLAPALPHNTVLALDDTPQLPKQIQPVIIILVVLRWVHSFVLPYLWFNCVTPALLNAGTNEQVALQLSAKASF</sequence>
<name>A0A6N8G5G0_9CHRO</name>
<dbReference type="EMBL" id="NAPY01000059">
    <property type="protein sequence ID" value="MUL39076.1"/>
    <property type="molecule type" value="Genomic_DNA"/>
</dbReference>